<comment type="caution">
    <text evidence="3">The sequence shown here is derived from an EMBL/GenBank/DDBJ whole genome shotgun (WGS) entry which is preliminary data.</text>
</comment>
<evidence type="ECO:0000313" key="4">
    <source>
        <dbReference type="Proteomes" id="UP001620597"/>
    </source>
</evidence>
<feature type="domain" description="XdhC- CoxI" evidence="1">
    <location>
        <begin position="15"/>
        <end position="74"/>
    </location>
</feature>
<name>A0ABW8NHX6_9GAMM</name>
<sequence>MQYLDQQVVEQALAWLRSGQPVWLCTVLSTFGSSPREPGSMMVARINPRTQQTEHIGSLSGGCVEDDFLDRLLAGEFAKPAEILRYGATFDALSTTGANSKIQLPCGGTLDVLIERWPPNADSLQHAQAMLDCLTGSQPAIREVTLNNIVGAVSKRQLTPAHSALTSPHDIPIHQNKTGRVQRLDGRVRILIGPACRLIIAGLSTVARACAEFAVALGYEVIVCEPREEERLGFNLPGIRLETQMPSSFIRQAGHCHAATAVVAMTHDPRIDDLAMMAAVKTAAFYIGVMGSRRTSDARAARLMRSGGLTAEQVERLHMPIGLALGSKTPAEIALAVMADVVRVQKGQPRDQL</sequence>
<dbReference type="PANTHER" id="PTHR30388:SF4">
    <property type="entry name" value="MOLYBDENUM COFACTOR INSERTION CHAPERONE PAOD"/>
    <property type="match status" value="1"/>
</dbReference>
<dbReference type="InterPro" id="IPR003777">
    <property type="entry name" value="XdhC_CoxI"/>
</dbReference>
<reference evidence="3 4" key="1">
    <citation type="submission" date="2024-03" db="EMBL/GenBank/DDBJ databases">
        <title>High-quality draft genome sequence of Oceanobacter sp. wDCs-4.</title>
        <authorList>
            <person name="Dong C."/>
        </authorList>
    </citation>
    <scope>NUCLEOTIDE SEQUENCE [LARGE SCALE GENOMIC DNA]</scope>
    <source>
        <strain evidence="4">wDCs-4</strain>
    </source>
</reference>
<evidence type="ECO:0000313" key="3">
    <source>
        <dbReference type="EMBL" id="MFK4752350.1"/>
    </source>
</evidence>
<protein>
    <submittedName>
        <fullName evidence="3">XdhC family protein</fullName>
    </submittedName>
</protein>
<keyword evidence="4" id="KW-1185">Reference proteome</keyword>
<gene>
    <name evidence="3" type="ORF">WG929_08000</name>
</gene>
<dbReference type="RefSeq" id="WP_416205632.1">
    <property type="nucleotide sequence ID" value="NZ_JBBKTX010000008.1"/>
</dbReference>
<dbReference type="Gene3D" id="3.40.50.720">
    <property type="entry name" value="NAD(P)-binding Rossmann-like Domain"/>
    <property type="match status" value="1"/>
</dbReference>
<proteinExistence type="predicted"/>
<dbReference type="Pfam" id="PF13478">
    <property type="entry name" value="XdhC_C"/>
    <property type="match status" value="1"/>
</dbReference>
<evidence type="ECO:0000259" key="1">
    <source>
        <dbReference type="Pfam" id="PF02625"/>
    </source>
</evidence>
<dbReference type="InterPro" id="IPR027051">
    <property type="entry name" value="XdhC_Rossmann_dom"/>
</dbReference>
<organism evidence="3 4">
    <name type="scientific">Oceanobacter antarcticus</name>
    <dbReference type="NCBI Taxonomy" id="3133425"/>
    <lineage>
        <taxon>Bacteria</taxon>
        <taxon>Pseudomonadati</taxon>
        <taxon>Pseudomonadota</taxon>
        <taxon>Gammaproteobacteria</taxon>
        <taxon>Oceanospirillales</taxon>
        <taxon>Oceanospirillaceae</taxon>
        <taxon>Oceanobacter</taxon>
    </lineage>
</organism>
<dbReference type="Proteomes" id="UP001620597">
    <property type="component" value="Unassembled WGS sequence"/>
</dbReference>
<dbReference type="PANTHER" id="PTHR30388">
    <property type="entry name" value="ALDEHYDE OXIDOREDUCTASE MOLYBDENUM COFACTOR ASSEMBLY PROTEIN"/>
    <property type="match status" value="1"/>
</dbReference>
<dbReference type="Pfam" id="PF02625">
    <property type="entry name" value="XdhC_CoxI"/>
    <property type="match status" value="1"/>
</dbReference>
<feature type="domain" description="XdhC Rossmann" evidence="2">
    <location>
        <begin position="198"/>
        <end position="341"/>
    </location>
</feature>
<evidence type="ECO:0000259" key="2">
    <source>
        <dbReference type="Pfam" id="PF13478"/>
    </source>
</evidence>
<dbReference type="InterPro" id="IPR052698">
    <property type="entry name" value="MoCofactor_Util/Proc"/>
</dbReference>
<accession>A0ABW8NHX6</accession>
<dbReference type="EMBL" id="JBBKTX010000008">
    <property type="protein sequence ID" value="MFK4752350.1"/>
    <property type="molecule type" value="Genomic_DNA"/>
</dbReference>